<dbReference type="EMBL" id="DXFT01000184">
    <property type="protein sequence ID" value="HIX04313.1"/>
    <property type="molecule type" value="Genomic_DNA"/>
</dbReference>
<sequence>MENNLDLLTKKLYAEGVEKARVDAEALLSGARAQAEKLVADAMQEAAEIRKRAEQDAAALAKKSETELEASARMAVDALKQEITGLVAGRVADGMARQVMEDRKFVQGMVLEIVKRWDVSSGGLDLAVVLSDREKDDFRQYVEQECQELLGKGLEIQGGGAGATFSVCPRDGGYKVVFSEDSFRAFFSRYVKGIVKKMLYQES</sequence>
<reference evidence="2" key="1">
    <citation type="journal article" date="2021" name="PeerJ">
        <title>Extensive microbial diversity within the chicken gut microbiome revealed by metagenomics and culture.</title>
        <authorList>
            <person name="Gilroy R."/>
            <person name="Ravi A."/>
            <person name="Getino M."/>
            <person name="Pursley I."/>
            <person name="Horton D.L."/>
            <person name="Alikhan N.F."/>
            <person name="Baker D."/>
            <person name="Gharbi K."/>
            <person name="Hall N."/>
            <person name="Watson M."/>
            <person name="Adriaenssens E.M."/>
            <person name="Foster-Nyarko E."/>
            <person name="Jarju S."/>
            <person name="Secka A."/>
            <person name="Antonio M."/>
            <person name="Oren A."/>
            <person name="Chaudhuri R.R."/>
            <person name="La Ragione R."/>
            <person name="Hildebrand F."/>
            <person name="Pallen M.J."/>
        </authorList>
    </citation>
    <scope>NUCLEOTIDE SEQUENCE</scope>
    <source>
        <strain evidence="2">23274</strain>
    </source>
</reference>
<keyword evidence="1" id="KW-0175">Coiled coil</keyword>
<dbReference type="AlphaFoldDB" id="A0A9D2AC42"/>
<organism evidence="2 3">
    <name type="scientific">Candidatus Odoribacter faecigallinarum</name>
    <dbReference type="NCBI Taxonomy" id="2838706"/>
    <lineage>
        <taxon>Bacteria</taxon>
        <taxon>Pseudomonadati</taxon>
        <taxon>Bacteroidota</taxon>
        <taxon>Bacteroidia</taxon>
        <taxon>Bacteroidales</taxon>
        <taxon>Odoribacteraceae</taxon>
        <taxon>Odoribacter</taxon>
    </lineage>
</organism>
<feature type="coiled-coil region" evidence="1">
    <location>
        <begin position="32"/>
        <end position="63"/>
    </location>
</feature>
<dbReference type="Gene3D" id="1.20.5.2950">
    <property type="match status" value="1"/>
</dbReference>
<dbReference type="CDD" id="cd06503">
    <property type="entry name" value="ATP-synt_Fo_b"/>
    <property type="match status" value="1"/>
</dbReference>
<evidence type="ECO:0000313" key="2">
    <source>
        <dbReference type="EMBL" id="HIX04313.1"/>
    </source>
</evidence>
<evidence type="ECO:0000313" key="3">
    <source>
        <dbReference type="Proteomes" id="UP000824202"/>
    </source>
</evidence>
<dbReference type="Proteomes" id="UP000824202">
    <property type="component" value="Unassembled WGS sequence"/>
</dbReference>
<proteinExistence type="predicted"/>
<comment type="caution">
    <text evidence="2">The sequence shown here is derived from an EMBL/GenBank/DDBJ whole genome shotgun (WGS) entry which is preliminary data.</text>
</comment>
<gene>
    <name evidence="2" type="ORF">H9863_09420</name>
</gene>
<protein>
    <submittedName>
        <fullName evidence="2">V-type ATP synthase subunit E</fullName>
    </submittedName>
</protein>
<reference evidence="2" key="2">
    <citation type="submission" date="2021-04" db="EMBL/GenBank/DDBJ databases">
        <authorList>
            <person name="Gilroy R."/>
        </authorList>
    </citation>
    <scope>NUCLEOTIDE SEQUENCE</scope>
    <source>
        <strain evidence="2">23274</strain>
    </source>
</reference>
<name>A0A9D2AC42_9BACT</name>
<evidence type="ECO:0000256" key="1">
    <source>
        <dbReference type="SAM" id="Coils"/>
    </source>
</evidence>
<accession>A0A9D2AC42</accession>